<evidence type="ECO:0000313" key="4">
    <source>
        <dbReference type="EMBL" id="KAG8177413.1"/>
    </source>
</evidence>
<dbReference type="AlphaFoldDB" id="A0AAV6TZX7"/>
<dbReference type="GO" id="GO:0016925">
    <property type="term" value="P:protein sumoylation"/>
    <property type="evidence" value="ECO:0007669"/>
    <property type="project" value="TreeGrafter"/>
</dbReference>
<comment type="similarity">
    <text evidence="1">Belongs to the ubiquitin-activating E1 family.</text>
</comment>
<comment type="caution">
    <text evidence="4">The sequence shown here is derived from an EMBL/GenBank/DDBJ whole genome shotgun (WGS) entry which is preliminary data.</text>
</comment>
<dbReference type="Proteomes" id="UP000827092">
    <property type="component" value="Unassembled WGS sequence"/>
</dbReference>
<name>A0AAV6TZX7_9ARAC</name>
<dbReference type="PANTHER" id="PTHR10953">
    <property type="entry name" value="UBIQUITIN-ACTIVATING ENZYME E1"/>
    <property type="match status" value="1"/>
</dbReference>
<dbReference type="InterPro" id="IPR000594">
    <property type="entry name" value="ThiF_NAD_FAD-bd"/>
</dbReference>
<dbReference type="GO" id="GO:0019948">
    <property type="term" value="F:SUMO activating enzyme activity"/>
    <property type="evidence" value="ECO:0007669"/>
    <property type="project" value="TreeGrafter"/>
</dbReference>
<evidence type="ECO:0000256" key="2">
    <source>
        <dbReference type="SAM" id="MobiDB-lite"/>
    </source>
</evidence>
<dbReference type="SUPFAM" id="SSF69572">
    <property type="entry name" value="Activating enzymes of the ubiquitin-like proteins"/>
    <property type="match status" value="1"/>
</dbReference>
<sequence length="332" mass="36625">MGVKRDRESAGLAEGPSSETITEDEAALYDRQIRLWGMDCQKRLREAKLLVIGLNGLGVDYVKNLALSGVKSITLMDETPVSETDSSSQFFAVGHDGEGRASASLELIRNLNPNVEVTVDPSPIESLPASFFAGFTAVFATAQPVKELVRISKACHEHNVKFCCGQTWGFYGYGFFDFQSYKYSRVYKDAKGEQKTDLDLSCQYNPLEESLNVAAGKGIQKRICHVYPLFNIVNAFEEQHGRLPSPSSREEDLVHLKSLRATVLQDMGLEDAKKKECTSVFGELSPVCSVLGGIMANEMIKGISGQGIPIHNFVLFDGEESWAVTAHIRKKE</sequence>
<dbReference type="GO" id="GO:0031510">
    <property type="term" value="C:SUMO activating enzyme complex"/>
    <property type="evidence" value="ECO:0007669"/>
    <property type="project" value="TreeGrafter"/>
</dbReference>
<feature type="region of interest" description="Disordered" evidence="2">
    <location>
        <begin position="1"/>
        <end position="20"/>
    </location>
</feature>
<dbReference type="InterPro" id="IPR045886">
    <property type="entry name" value="ThiF/MoeB/HesA"/>
</dbReference>
<protein>
    <recommendedName>
        <fullName evidence="3">THIF-type NAD/FAD binding fold domain-containing protein</fullName>
    </recommendedName>
</protein>
<dbReference type="PANTHER" id="PTHR10953:SF162">
    <property type="entry name" value="SUMO-ACTIVATING ENZYME SUBUNIT 1"/>
    <property type="match status" value="1"/>
</dbReference>
<dbReference type="Gene3D" id="3.40.50.720">
    <property type="entry name" value="NAD(P)-binding Rossmann-like Domain"/>
    <property type="match status" value="1"/>
</dbReference>
<evidence type="ECO:0000259" key="3">
    <source>
        <dbReference type="Pfam" id="PF00899"/>
    </source>
</evidence>
<organism evidence="4 5">
    <name type="scientific">Oedothorax gibbosus</name>
    <dbReference type="NCBI Taxonomy" id="931172"/>
    <lineage>
        <taxon>Eukaryota</taxon>
        <taxon>Metazoa</taxon>
        <taxon>Ecdysozoa</taxon>
        <taxon>Arthropoda</taxon>
        <taxon>Chelicerata</taxon>
        <taxon>Arachnida</taxon>
        <taxon>Araneae</taxon>
        <taxon>Araneomorphae</taxon>
        <taxon>Entelegynae</taxon>
        <taxon>Araneoidea</taxon>
        <taxon>Linyphiidae</taxon>
        <taxon>Erigoninae</taxon>
        <taxon>Oedothorax</taxon>
    </lineage>
</organism>
<keyword evidence="5" id="KW-1185">Reference proteome</keyword>
<reference evidence="4 5" key="1">
    <citation type="journal article" date="2022" name="Nat. Ecol. Evol.">
        <title>A masculinizing supergene underlies an exaggerated male reproductive morph in a spider.</title>
        <authorList>
            <person name="Hendrickx F."/>
            <person name="De Corte Z."/>
            <person name="Sonet G."/>
            <person name="Van Belleghem S.M."/>
            <person name="Kostlbacher S."/>
            <person name="Vangestel C."/>
        </authorList>
    </citation>
    <scope>NUCLEOTIDE SEQUENCE [LARGE SCALE GENOMIC DNA]</scope>
    <source>
        <strain evidence="4">W744_W776</strain>
    </source>
</reference>
<proteinExistence type="inferred from homology"/>
<dbReference type="Pfam" id="PF00899">
    <property type="entry name" value="ThiF"/>
    <property type="match status" value="1"/>
</dbReference>
<feature type="domain" description="THIF-type NAD/FAD binding fold" evidence="3">
    <location>
        <begin position="29"/>
        <end position="320"/>
    </location>
</feature>
<evidence type="ECO:0000313" key="5">
    <source>
        <dbReference type="Proteomes" id="UP000827092"/>
    </source>
</evidence>
<dbReference type="GO" id="GO:0005737">
    <property type="term" value="C:cytoplasm"/>
    <property type="evidence" value="ECO:0007669"/>
    <property type="project" value="TreeGrafter"/>
</dbReference>
<gene>
    <name evidence="4" type="ORF">JTE90_020441</name>
</gene>
<accession>A0AAV6TZX7</accession>
<dbReference type="EMBL" id="JAFNEN010000780">
    <property type="protein sequence ID" value="KAG8177413.1"/>
    <property type="molecule type" value="Genomic_DNA"/>
</dbReference>
<evidence type="ECO:0000256" key="1">
    <source>
        <dbReference type="ARBA" id="ARBA00005673"/>
    </source>
</evidence>
<dbReference type="InterPro" id="IPR035985">
    <property type="entry name" value="Ubiquitin-activating_enz"/>
</dbReference>